<dbReference type="Proteomes" id="UP000005632">
    <property type="component" value="Chromosome"/>
</dbReference>
<keyword evidence="7" id="KW-0449">Lipoprotein</keyword>
<organism evidence="9 10">
    <name type="scientific">Sphaerochaeta pleomorpha (strain ATCC BAA-1885 / DSM 22778 / Grapes)</name>
    <dbReference type="NCBI Taxonomy" id="158190"/>
    <lineage>
        <taxon>Bacteria</taxon>
        <taxon>Pseudomonadati</taxon>
        <taxon>Spirochaetota</taxon>
        <taxon>Spirochaetia</taxon>
        <taxon>Spirochaetales</taxon>
        <taxon>Sphaerochaetaceae</taxon>
        <taxon>Sphaerochaeta</taxon>
    </lineage>
</organism>
<dbReference type="eggNOG" id="COG1653">
    <property type="taxonomic scope" value="Bacteria"/>
</dbReference>
<evidence type="ECO:0000313" key="10">
    <source>
        <dbReference type="Proteomes" id="UP000005632"/>
    </source>
</evidence>
<dbReference type="AlphaFoldDB" id="G8QY34"/>
<evidence type="ECO:0000313" key="9">
    <source>
        <dbReference type="EMBL" id="AEV29599.1"/>
    </source>
</evidence>
<sequence length="526" mass="58693">MKKSLICMVALLLIVSTAYARGEKESEMNVAGAGPVEISYWVPLNANIAQIAQNQGLTEYTKELEKRTNVKLKFQHVATGSTAQINEGFNILVASGNYPDVIEYNWIDYPGSPASAIEDGVIIPLNDVFKEYCPNISKLLEDNPDVAKMISTDDGTYYVFPFLRGLSYEDNMLIFSEGWVIRKDLMNKLGITDVPRTPQAWETMLRGFKAMGIKNPMTLRKDHVSRALAPGFDSYDDFYVENGSVHFGLLEPERKNYLETVARWYKEGLLDNDFFSVDKKIQATKVLNNEVGATYAPGGSGIGTWLPAMQKTNPAVELVSAPPMSAVEGRNSKFSKMNTLYNNSGSSSAISTSCKDVAAVAKFLDYSYGEEGHMLVNFGIEDLTYTLVDGYPTYSDVVMHNADGLSINQAMSTYMRGHISGPFVQDQRELEQYYQLPELKEALKLWTMTDMGKYIYPPASPSIEDSETLAQILNNVKTYSEEMESKFIAGILPISDFDKYVAQLKKFGIEDAIKIKQAAYDSYMAK</sequence>
<dbReference type="RefSeq" id="WP_014270442.1">
    <property type="nucleotide sequence ID" value="NC_016633.1"/>
</dbReference>
<evidence type="ECO:0000256" key="6">
    <source>
        <dbReference type="ARBA" id="ARBA00023139"/>
    </source>
</evidence>
<evidence type="ECO:0000256" key="4">
    <source>
        <dbReference type="ARBA" id="ARBA00022729"/>
    </source>
</evidence>
<comment type="subcellular location">
    <subcellularLocation>
        <location evidence="1">Periplasm</location>
    </subcellularLocation>
</comment>
<dbReference type="OrthoDB" id="353914at2"/>
<evidence type="ECO:0000256" key="3">
    <source>
        <dbReference type="ARBA" id="ARBA00022475"/>
    </source>
</evidence>
<dbReference type="HOGENOM" id="CLU_021021_2_0_12"/>
<evidence type="ECO:0000256" key="5">
    <source>
        <dbReference type="ARBA" id="ARBA00023136"/>
    </source>
</evidence>
<evidence type="ECO:0000256" key="2">
    <source>
        <dbReference type="ARBA" id="ARBA00008520"/>
    </source>
</evidence>
<dbReference type="STRING" id="158190.SpiGrapes_1803"/>
<keyword evidence="3" id="KW-1003">Cell membrane</keyword>
<evidence type="ECO:0000256" key="7">
    <source>
        <dbReference type="ARBA" id="ARBA00023288"/>
    </source>
</evidence>
<feature type="signal peptide" evidence="8">
    <location>
        <begin position="1"/>
        <end position="20"/>
    </location>
</feature>
<keyword evidence="9" id="KW-0813">Transport</keyword>
<evidence type="ECO:0000256" key="8">
    <source>
        <dbReference type="SAM" id="SignalP"/>
    </source>
</evidence>
<dbReference type="GO" id="GO:0042597">
    <property type="term" value="C:periplasmic space"/>
    <property type="evidence" value="ECO:0007669"/>
    <property type="project" value="UniProtKB-SubCell"/>
</dbReference>
<feature type="chain" id="PRO_5003515182" evidence="8">
    <location>
        <begin position="21"/>
        <end position="526"/>
    </location>
</feature>
<dbReference type="Gene3D" id="3.40.190.10">
    <property type="entry name" value="Periplasmic binding protein-like II"/>
    <property type="match status" value="2"/>
</dbReference>
<dbReference type="InterPro" id="IPR050490">
    <property type="entry name" value="Bact_solute-bd_prot1"/>
</dbReference>
<dbReference type="PANTHER" id="PTHR43649">
    <property type="entry name" value="ARABINOSE-BINDING PROTEIN-RELATED"/>
    <property type="match status" value="1"/>
</dbReference>
<keyword evidence="10" id="KW-1185">Reference proteome</keyword>
<dbReference type="SUPFAM" id="SSF53850">
    <property type="entry name" value="Periplasmic binding protein-like II"/>
    <property type="match status" value="1"/>
</dbReference>
<gene>
    <name evidence="9" type="ordered locus">SpiGrapes_1803</name>
</gene>
<dbReference type="InterPro" id="IPR006059">
    <property type="entry name" value="SBP"/>
</dbReference>
<dbReference type="EMBL" id="CP003155">
    <property type="protein sequence ID" value="AEV29599.1"/>
    <property type="molecule type" value="Genomic_DNA"/>
</dbReference>
<dbReference type="KEGG" id="sgp:SpiGrapes_1803"/>
<name>G8QY34_SPHPG</name>
<keyword evidence="4 8" id="KW-0732">Signal</keyword>
<dbReference type="PANTHER" id="PTHR43649:SF33">
    <property type="entry name" value="POLYGALACTURONAN_RHAMNOGALACTURONAN-BINDING PROTEIN YTCQ"/>
    <property type="match status" value="1"/>
</dbReference>
<evidence type="ECO:0000256" key="1">
    <source>
        <dbReference type="ARBA" id="ARBA00004418"/>
    </source>
</evidence>
<keyword evidence="6" id="KW-0564">Palmitate</keyword>
<protein>
    <submittedName>
        <fullName evidence="9">ABC-type sugar transport system, periplasmic component</fullName>
    </submittedName>
</protein>
<comment type="similarity">
    <text evidence="2">Belongs to the bacterial solute-binding protein 1 family.</text>
</comment>
<accession>G8QY34</accession>
<keyword evidence="5" id="KW-0472">Membrane</keyword>
<keyword evidence="9" id="KW-0762">Sugar transport</keyword>
<dbReference type="Pfam" id="PF01547">
    <property type="entry name" value="SBP_bac_1"/>
    <property type="match status" value="1"/>
</dbReference>
<proteinExistence type="inferred from homology"/>
<reference evidence="9 10" key="1">
    <citation type="submission" date="2011-11" db="EMBL/GenBank/DDBJ databases">
        <title>Complete sequence of Spirochaeta sp. grapes.</title>
        <authorList>
            <consortium name="US DOE Joint Genome Institute"/>
            <person name="Lucas S."/>
            <person name="Han J."/>
            <person name="Lapidus A."/>
            <person name="Cheng J.-F."/>
            <person name="Goodwin L."/>
            <person name="Pitluck S."/>
            <person name="Peters L."/>
            <person name="Ovchinnikova G."/>
            <person name="Munk A.C."/>
            <person name="Detter J.C."/>
            <person name="Han C."/>
            <person name="Tapia R."/>
            <person name="Land M."/>
            <person name="Hauser L."/>
            <person name="Kyrpides N."/>
            <person name="Ivanova N."/>
            <person name="Pagani I."/>
            <person name="Ritalahtilisa K."/>
            <person name="Loeffler F."/>
            <person name="Woyke T."/>
        </authorList>
    </citation>
    <scope>NUCLEOTIDE SEQUENCE [LARGE SCALE GENOMIC DNA]</scope>
    <source>
        <strain evidence="10">ATCC BAA-1885 / DSM 22778 / Grapes</strain>
    </source>
</reference>